<dbReference type="PROSITE" id="PS00086">
    <property type="entry name" value="CYTOCHROME_P450"/>
    <property type="match status" value="1"/>
</dbReference>
<evidence type="ECO:0000256" key="6">
    <source>
        <dbReference type="ARBA" id="ARBA00023004"/>
    </source>
</evidence>
<evidence type="ECO:0000313" key="11">
    <source>
        <dbReference type="EMBL" id="KAH9372644.1"/>
    </source>
</evidence>
<dbReference type="GO" id="GO:0005506">
    <property type="term" value="F:iron ion binding"/>
    <property type="evidence" value="ECO:0007669"/>
    <property type="project" value="InterPro"/>
</dbReference>
<accession>A0A9J6GE83</accession>
<dbReference type="InterPro" id="IPR036396">
    <property type="entry name" value="Cyt_P450_sf"/>
</dbReference>
<dbReference type="InterPro" id="IPR017972">
    <property type="entry name" value="Cyt_P450_CS"/>
</dbReference>
<dbReference type="Pfam" id="PF00067">
    <property type="entry name" value="p450"/>
    <property type="match status" value="1"/>
</dbReference>
<dbReference type="GO" id="GO:0004497">
    <property type="term" value="F:monooxygenase activity"/>
    <property type="evidence" value="ECO:0007669"/>
    <property type="project" value="UniProtKB-KW"/>
</dbReference>
<evidence type="ECO:0000256" key="9">
    <source>
        <dbReference type="PIRSR" id="PIRSR602401-1"/>
    </source>
</evidence>
<dbReference type="GO" id="GO:0016705">
    <property type="term" value="F:oxidoreductase activity, acting on paired donors, with incorporation or reduction of molecular oxygen"/>
    <property type="evidence" value="ECO:0007669"/>
    <property type="project" value="InterPro"/>
</dbReference>
<dbReference type="InterPro" id="IPR050196">
    <property type="entry name" value="Cytochrome_P450_Monoox"/>
</dbReference>
<feature type="binding site" description="axial binding residue" evidence="9">
    <location>
        <position position="21"/>
    </location>
    <ligand>
        <name>heme</name>
        <dbReference type="ChEBI" id="CHEBI:30413"/>
    </ligand>
    <ligandPart>
        <name>Fe</name>
        <dbReference type="ChEBI" id="CHEBI:18248"/>
    </ligandPart>
</feature>
<organism evidence="11 12">
    <name type="scientific">Haemaphysalis longicornis</name>
    <name type="common">Bush tick</name>
    <dbReference type="NCBI Taxonomy" id="44386"/>
    <lineage>
        <taxon>Eukaryota</taxon>
        <taxon>Metazoa</taxon>
        <taxon>Ecdysozoa</taxon>
        <taxon>Arthropoda</taxon>
        <taxon>Chelicerata</taxon>
        <taxon>Arachnida</taxon>
        <taxon>Acari</taxon>
        <taxon>Parasitiformes</taxon>
        <taxon>Ixodida</taxon>
        <taxon>Ixodoidea</taxon>
        <taxon>Ixodidae</taxon>
        <taxon>Haemaphysalinae</taxon>
        <taxon>Haemaphysalis</taxon>
    </lineage>
</organism>
<dbReference type="OrthoDB" id="1372046at2759"/>
<keyword evidence="8" id="KW-0472">Membrane</keyword>
<dbReference type="OMA" id="VAYYGPY"/>
<evidence type="ECO:0000256" key="10">
    <source>
        <dbReference type="RuleBase" id="RU000461"/>
    </source>
</evidence>
<keyword evidence="9 10" id="KW-0479">Metal-binding</keyword>
<dbReference type="InterPro" id="IPR002401">
    <property type="entry name" value="Cyt_P450_E_grp-I"/>
</dbReference>
<dbReference type="GO" id="GO:0020037">
    <property type="term" value="F:heme binding"/>
    <property type="evidence" value="ECO:0007669"/>
    <property type="project" value="InterPro"/>
</dbReference>
<reference evidence="11 12" key="1">
    <citation type="journal article" date="2020" name="Cell">
        <title>Large-Scale Comparative Analyses of Tick Genomes Elucidate Their Genetic Diversity and Vector Capacities.</title>
        <authorList>
            <consortium name="Tick Genome and Microbiome Consortium (TIGMIC)"/>
            <person name="Jia N."/>
            <person name="Wang J."/>
            <person name="Shi W."/>
            <person name="Du L."/>
            <person name="Sun Y."/>
            <person name="Zhan W."/>
            <person name="Jiang J.F."/>
            <person name="Wang Q."/>
            <person name="Zhang B."/>
            <person name="Ji P."/>
            <person name="Bell-Sakyi L."/>
            <person name="Cui X.M."/>
            <person name="Yuan T.T."/>
            <person name="Jiang B.G."/>
            <person name="Yang W.F."/>
            <person name="Lam T.T."/>
            <person name="Chang Q.C."/>
            <person name="Ding S.J."/>
            <person name="Wang X.J."/>
            <person name="Zhu J.G."/>
            <person name="Ruan X.D."/>
            <person name="Zhao L."/>
            <person name="Wei J.T."/>
            <person name="Ye R.Z."/>
            <person name="Que T.C."/>
            <person name="Du C.H."/>
            <person name="Zhou Y.H."/>
            <person name="Cheng J.X."/>
            <person name="Dai P.F."/>
            <person name="Guo W.B."/>
            <person name="Han X.H."/>
            <person name="Huang E.J."/>
            <person name="Li L.F."/>
            <person name="Wei W."/>
            <person name="Gao Y.C."/>
            <person name="Liu J.Z."/>
            <person name="Shao H.Z."/>
            <person name="Wang X."/>
            <person name="Wang C.C."/>
            <person name="Yang T.C."/>
            <person name="Huo Q.B."/>
            <person name="Li W."/>
            <person name="Chen H.Y."/>
            <person name="Chen S.E."/>
            <person name="Zhou L.G."/>
            <person name="Ni X.B."/>
            <person name="Tian J.H."/>
            <person name="Sheng Y."/>
            <person name="Liu T."/>
            <person name="Pan Y.S."/>
            <person name="Xia L.Y."/>
            <person name="Li J."/>
            <person name="Zhao F."/>
            <person name="Cao W.C."/>
        </authorList>
    </citation>
    <scope>NUCLEOTIDE SEQUENCE [LARGE SCALE GENOMIC DNA]</scope>
    <source>
        <strain evidence="11">HaeL-2018</strain>
    </source>
</reference>
<dbReference type="EMBL" id="JABSTR010000006">
    <property type="protein sequence ID" value="KAH9372644.1"/>
    <property type="molecule type" value="Genomic_DNA"/>
</dbReference>
<comment type="subcellular location">
    <subcellularLocation>
        <location evidence="2">Endoplasmic reticulum membrane</location>
    </subcellularLocation>
</comment>
<evidence type="ECO:0000256" key="1">
    <source>
        <dbReference type="ARBA" id="ARBA00001971"/>
    </source>
</evidence>
<evidence type="ECO:0000256" key="7">
    <source>
        <dbReference type="ARBA" id="ARBA00023033"/>
    </source>
</evidence>
<sequence>MDPKLAHTFAFAPFSGGARSCLGQKFSMMQAKILLTHILRRFEVTSKIPMNDLVMTSDFILKPVQGLEIKLTPRRHPAAS</sequence>
<evidence type="ECO:0000313" key="12">
    <source>
        <dbReference type="Proteomes" id="UP000821853"/>
    </source>
</evidence>
<keyword evidence="7 10" id="KW-0503">Monooxygenase</keyword>
<dbReference type="PANTHER" id="PTHR24291">
    <property type="entry name" value="CYTOCHROME P450 FAMILY 4"/>
    <property type="match status" value="1"/>
</dbReference>
<evidence type="ECO:0000256" key="8">
    <source>
        <dbReference type="ARBA" id="ARBA00023136"/>
    </source>
</evidence>
<dbReference type="PANTHER" id="PTHR24291:SF189">
    <property type="entry name" value="CYTOCHROME P450 4C3-RELATED"/>
    <property type="match status" value="1"/>
</dbReference>
<comment type="cofactor">
    <cofactor evidence="1 9">
        <name>heme</name>
        <dbReference type="ChEBI" id="CHEBI:30413"/>
    </cofactor>
</comment>
<keyword evidence="6 9" id="KW-0408">Iron</keyword>
<gene>
    <name evidence="11" type="ORF">HPB48_000476</name>
</gene>
<proteinExistence type="inferred from homology"/>
<dbReference type="AlphaFoldDB" id="A0A9J6GE83"/>
<dbReference type="SUPFAM" id="SSF48264">
    <property type="entry name" value="Cytochrome P450"/>
    <property type="match status" value="1"/>
</dbReference>
<comment type="caution">
    <text evidence="11">The sequence shown here is derived from an EMBL/GenBank/DDBJ whole genome shotgun (WGS) entry which is preliminary data.</text>
</comment>
<dbReference type="VEuPathDB" id="VectorBase:HLOH_047882"/>
<dbReference type="InterPro" id="IPR001128">
    <property type="entry name" value="Cyt_P450"/>
</dbReference>
<keyword evidence="4 9" id="KW-0349">Heme</keyword>
<dbReference type="Gene3D" id="1.10.630.10">
    <property type="entry name" value="Cytochrome P450"/>
    <property type="match status" value="1"/>
</dbReference>
<protein>
    <recommendedName>
        <fullName evidence="13">Cytochrome P450</fullName>
    </recommendedName>
</protein>
<evidence type="ECO:0000256" key="4">
    <source>
        <dbReference type="ARBA" id="ARBA00022617"/>
    </source>
</evidence>
<evidence type="ECO:0000256" key="3">
    <source>
        <dbReference type="ARBA" id="ARBA00010617"/>
    </source>
</evidence>
<keyword evidence="12" id="KW-1185">Reference proteome</keyword>
<dbReference type="Proteomes" id="UP000821853">
    <property type="component" value="Chromosome 4"/>
</dbReference>
<evidence type="ECO:0000256" key="5">
    <source>
        <dbReference type="ARBA" id="ARBA00022824"/>
    </source>
</evidence>
<dbReference type="GO" id="GO:0005789">
    <property type="term" value="C:endoplasmic reticulum membrane"/>
    <property type="evidence" value="ECO:0007669"/>
    <property type="project" value="UniProtKB-SubCell"/>
</dbReference>
<name>A0A9J6GE83_HAELO</name>
<comment type="similarity">
    <text evidence="3 10">Belongs to the cytochrome P450 family.</text>
</comment>
<evidence type="ECO:0008006" key="13">
    <source>
        <dbReference type="Google" id="ProtNLM"/>
    </source>
</evidence>
<keyword evidence="10" id="KW-0560">Oxidoreductase</keyword>
<evidence type="ECO:0000256" key="2">
    <source>
        <dbReference type="ARBA" id="ARBA00004586"/>
    </source>
</evidence>
<dbReference type="PRINTS" id="PR00463">
    <property type="entry name" value="EP450I"/>
</dbReference>
<keyword evidence="5" id="KW-0256">Endoplasmic reticulum</keyword>